<evidence type="ECO:0000313" key="2">
    <source>
        <dbReference type="Proteomes" id="UP000035642"/>
    </source>
</evidence>
<dbReference type="WBParaSite" id="ACAC_0000325001-mRNA-1">
    <property type="protein sequence ID" value="ACAC_0000325001-mRNA-1"/>
    <property type="gene ID" value="ACAC_0000325001"/>
</dbReference>
<name>A0A0K0CZR8_ANGCA</name>
<keyword evidence="2" id="KW-1185">Reference proteome</keyword>
<reference evidence="2" key="1">
    <citation type="submission" date="2012-09" db="EMBL/GenBank/DDBJ databases">
        <authorList>
            <person name="Martin A.A."/>
        </authorList>
    </citation>
    <scope>NUCLEOTIDE SEQUENCE</scope>
</reference>
<evidence type="ECO:0000313" key="3">
    <source>
        <dbReference type="WBParaSite" id="ACAC_0000325001-mRNA-1"/>
    </source>
</evidence>
<organism evidence="2 3">
    <name type="scientific">Angiostrongylus cantonensis</name>
    <name type="common">Rat lungworm</name>
    <dbReference type="NCBI Taxonomy" id="6313"/>
    <lineage>
        <taxon>Eukaryota</taxon>
        <taxon>Metazoa</taxon>
        <taxon>Ecdysozoa</taxon>
        <taxon>Nematoda</taxon>
        <taxon>Chromadorea</taxon>
        <taxon>Rhabditida</taxon>
        <taxon>Rhabditina</taxon>
        <taxon>Rhabditomorpha</taxon>
        <taxon>Strongyloidea</taxon>
        <taxon>Metastrongylidae</taxon>
        <taxon>Angiostrongylus</taxon>
    </lineage>
</organism>
<feature type="region of interest" description="Disordered" evidence="1">
    <location>
        <begin position="46"/>
        <end position="65"/>
    </location>
</feature>
<accession>A0A0K0CZR8</accession>
<sequence length="105" mass="12570">MWNRVDARLRRHLENTNSCGLSNRIFGSDEDETYIRVLDRKLTHAGKNDKVRHHRPGRDETRRRHPFNAVYDTGEELFLGTDFVHKHRFIQTAYNSNRTFTIKKM</sequence>
<dbReference type="Proteomes" id="UP000035642">
    <property type="component" value="Unassembled WGS sequence"/>
</dbReference>
<protein>
    <submittedName>
        <fullName evidence="3">Uncharacterized protein</fullName>
    </submittedName>
</protein>
<evidence type="ECO:0000256" key="1">
    <source>
        <dbReference type="SAM" id="MobiDB-lite"/>
    </source>
</evidence>
<proteinExistence type="predicted"/>
<reference evidence="3" key="2">
    <citation type="submission" date="2017-02" db="UniProtKB">
        <authorList>
            <consortium name="WormBaseParasite"/>
        </authorList>
    </citation>
    <scope>IDENTIFICATION</scope>
</reference>
<dbReference type="AlphaFoldDB" id="A0A0K0CZR8"/>